<keyword evidence="2" id="KW-0479">Metal-binding</keyword>
<proteinExistence type="predicted"/>
<dbReference type="GO" id="GO:0005634">
    <property type="term" value="C:nucleus"/>
    <property type="evidence" value="ECO:0007669"/>
    <property type="project" value="UniProtKB-SubCell"/>
</dbReference>
<evidence type="ECO:0000259" key="6">
    <source>
        <dbReference type="Pfam" id="PF04082"/>
    </source>
</evidence>
<dbReference type="EMBL" id="PXOA01000066">
    <property type="protein sequence ID" value="RFU81120.1"/>
    <property type="molecule type" value="Genomic_DNA"/>
</dbReference>
<evidence type="ECO:0000256" key="1">
    <source>
        <dbReference type="ARBA" id="ARBA00004123"/>
    </source>
</evidence>
<feature type="compositionally biased region" description="Basic residues" evidence="5">
    <location>
        <begin position="1"/>
        <end position="10"/>
    </location>
</feature>
<comment type="caution">
    <text evidence="7">The sequence shown here is derived from an EMBL/GenBank/DDBJ whole genome shotgun (WGS) entry which is preliminary data.</text>
</comment>
<feature type="compositionally biased region" description="Low complexity" evidence="5">
    <location>
        <begin position="114"/>
        <end position="124"/>
    </location>
</feature>
<feature type="region of interest" description="Disordered" evidence="5">
    <location>
        <begin position="321"/>
        <end position="534"/>
    </location>
</feature>
<evidence type="ECO:0000256" key="4">
    <source>
        <dbReference type="ARBA" id="ARBA00023242"/>
    </source>
</evidence>
<dbReference type="OrthoDB" id="424974at2759"/>
<accession>A0A395NYF0</accession>
<dbReference type="STRING" id="490622.A0A395NYF0"/>
<dbReference type="GO" id="GO:0008270">
    <property type="term" value="F:zinc ion binding"/>
    <property type="evidence" value="ECO:0007669"/>
    <property type="project" value="InterPro"/>
</dbReference>
<dbReference type="Proteomes" id="UP000266272">
    <property type="component" value="Unassembled WGS sequence"/>
</dbReference>
<feature type="compositionally biased region" description="Polar residues" evidence="5">
    <location>
        <begin position="359"/>
        <end position="390"/>
    </location>
</feature>
<dbReference type="CDD" id="cd12148">
    <property type="entry name" value="fungal_TF_MHR"/>
    <property type="match status" value="1"/>
</dbReference>
<sequence>MVSRRQKRKAGGSPEDEPSTHKTARNRAPTRKPKPKVESGAGTSGTVCHHCGQTCNGTQPTCLRYTRNTLPSLHYDQSAMTSASGKSYVSWGESSACVLGKIQAHQLEPAAFGSNDNSKNNDNNGRAFSSDKLTGTSVGAGERPADLNACLAYPFGNSFNAVLNSMGSNPSMSQSARRDFQATMDSPAAMNRRATMSTSAVIGPQASMNTSAAISTPAAMKSGASTSPSALINSQTLVSTPTTRSKPLSRNTPVAMKIPSFADNLEVMSPITNPQAMNNPAAMVPQAATNTPTTRNTPAAINTTASKVIPSITKNIAIMNTPTTMSTPAARRPPAARDTPTAKRPPADANTLADVNVPVDSSPSTTGDALVSINNPEAMNLPSTRSTRATTKPRASRKTPASRNIPAETNTPAEIGPSTAKNTLADVNAPTDRNPSTTGDTRSTKSTRAPRKPPASKKSSADVNPPETLAFEVTNPPATTKLPAVTSPPQHKNPPTNVNPRGTVGPAPPRELLPIAPSLPNTMKGRPRAANYSDKELLNQKSYSYIDSAPRSGSDRPLISLDCETKEALSRMKAIIMKDCTDPLFLMPPRELSIHLVNEYLADVYYMFPFFDRRAFRDALDNLYREEGFKPLPARLGLGCPDEADPTSPLFQCALFMMLSHAAHSLHMELEDKLFVSRAFWKCAKWFITPALLDTCSLATVQTFLMLAVVLNSSCSPGKARIPTELACRIARSLGIRDGNDEVLEDDEGTARLKKVRARTWYVCVLMSVFSQSPRSSTFAFASDITQTLQSAPLSKGVDIEFFEACTVHFENLEAIMVDVRKLQELNFQPFSGDDDDGCDNYVLMAPKLRKKIDEFSRKLPDDLQWEAWGLPSYEFAVDGPRSQKRVSNASYLYMRALIFHPIFMQEDGGGAKTHKADSGVNILERTLYCATLCVQSAMHLIQGIHSSFKAEVQGDKEWWGNPYRLVLIMAQTFPLLWCRVNKPAVANAWAICQQMVAQDASQNPFRHTALVYLWNLNASIPNVPGMENDYSLLRAQWPESTDGIFPERSAPANMNPAVPSLVTAGSSTAPVPMPFGPCPVPLMSTPDLSNPGFPGLSWDSNAIPCQGSPYMTSPDTPPLYTAPPHTPSLYTALPDVTAPLHTPSLYIASPHIAPSCIAPPYTVAPYTSPCTAFLDMTASPNTFFDMTASPNTFLDMTASPNTFLDMTASPNTFLDMATVTGYPYTGSFYPDMTHYPATSGSNSMFNPPSSTSITAAAEPLSNINLPVSLDGIDDFGVVATGHGKESNDELDTEMDAFIFWDGSGGK</sequence>
<evidence type="ECO:0000256" key="5">
    <source>
        <dbReference type="SAM" id="MobiDB-lite"/>
    </source>
</evidence>
<dbReference type="InterPro" id="IPR050987">
    <property type="entry name" value="AtrR-like"/>
</dbReference>
<keyword evidence="3" id="KW-0238">DNA-binding</keyword>
<name>A0A395NYF0_TRIAR</name>
<comment type="subcellular location">
    <subcellularLocation>
        <location evidence="1">Nucleus</location>
    </subcellularLocation>
</comment>
<protein>
    <recommendedName>
        <fullName evidence="6">Xylanolytic transcriptional activator regulatory domain-containing protein</fullName>
    </recommendedName>
</protein>
<dbReference type="GO" id="GO:0006351">
    <property type="term" value="P:DNA-templated transcription"/>
    <property type="evidence" value="ECO:0007669"/>
    <property type="project" value="InterPro"/>
</dbReference>
<gene>
    <name evidence="7" type="ORF">TARUN_1074</name>
</gene>
<reference evidence="7 8" key="1">
    <citation type="journal article" date="2018" name="PLoS Pathog.">
        <title>Evolution of structural diversity of trichothecenes, a family of toxins produced by plant pathogenic and entomopathogenic fungi.</title>
        <authorList>
            <person name="Proctor R.H."/>
            <person name="McCormick S.P."/>
            <person name="Kim H.S."/>
            <person name="Cardoza R.E."/>
            <person name="Stanley A.M."/>
            <person name="Lindo L."/>
            <person name="Kelly A."/>
            <person name="Brown D.W."/>
            <person name="Lee T."/>
            <person name="Vaughan M.M."/>
            <person name="Alexander N.J."/>
            <person name="Busman M."/>
            <person name="Gutierrez S."/>
        </authorList>
    </citation>
    <scope>NUCLEOTIDE SEQUENCE [LARGE SCALE GENOMIC DNA]</scope>
    <source>
        <strain evidence="7 8">IBT 40837</strain>
    </source>
</reference>
<dbReference type="Pfam" id="PF04082">
    <property type="entry name" value="Fungal_trans"/>
    <property type="match status" value="1"/>
</dbReference>
<feature type="compositionally biased region" description="Polar residues" evidence="5">
    <location>
        <begin position="223"/>
        <end position="250"/>
    </location>
</feature>
<feature type="compositionally biased region" description="Low complexity" evidence="5">
    <location>
        <begin position="321"/>
        <end position="344"/>
    </location>
</feature>
<evidence type="ECO:0000313" key="8">
    <source>
        <dbReference type="Proteomes" id="UP000266272"/>
    </source>
</evidence>
<evidence type="ECO:0000313" key="7">
    <source>
        <dbReference type="EMBL" id="RFU81120.1"/>
    </source>
</evidence>
<feature type="region of interest" description="Disordered" evidence="5">
    <location>
        <begin position="111"/>
        <end position="135"/>
    </location>
</feature>
<feature type="compositionally biased region" description="Basic residues" evidence="5">
    <location>
        <begin position="22"/>
        <end position="34"/>
    </location>
</feature>
<feature type="compositionally biased region" description="Polar residues" evidence="5">
    <location>
        <begin position="431"/>
        <end position="447"/>
    </location>
</feature>
<keyword evidence="4" id="KW-0539">Nucleus</keyword>
<feature type="region of interest" description="Disordered" evidence="5">
    <location>
        <begin position="219"/>
        <end position="250"/>
    </location>
</feature>
<feature type="domain" description="Xylanolytic transcriptional activator regulatory" evidence="6">
    <location>
        <begin position="598"/>
        <end position="765"/>
    </location>
</feature>
<dbReference type="GO" id="GO:0003700">
    <property type="term" value="F:DNA-binding transcription factor activity"/>
    <property type="evidence" value="ECO:0007669"/>
    <property type="project" value="InterPro"/>
</dbReference>
<dbReference type="PANTHER" id="PTHR46910">
    <property type="entry name" value="TRANSCRIPTION FACTOR PDR1"/>
    <property type="match status" value="1"/>
</dbReference>
<dbReference type="GO" id="GO:0003677">
    <property type="term" value="F:DNA binding"/>
    <property type="evidence" value="ECO:0007669"/>
    <property type="project" value="UniProtKB-KW"/>
</dbReference>
<organism evidence="7 8">
    <name type="scientific">Trichoderma arundinaceum</name>
    <dbReference type="NCBI Taxonomy" id="490622"/>
    <lineage>
        <taxon>Eukaryota</taxon>
        <taxon>Fungi</taxon>
        <taxon>Dikarya</taxon>
        <taxon>Ascomycota</taxon>
        <taxon>Pezizomycotina</taxon>
        <taxon>Sordariomycetes</taxon>
        <taxon>Hypocreomycetidae</taxon>
        <taxon>Hypocreales</taxon>
        <taxon>Hypocreaceae</taxon>
        <taxon>Trichoderma</taxon>
    </lineage>
</organism>
<evidence type="ECO:0000256" key="2">
    <source>
        <dbReference type="ARBA" id="ARBA00022723"/>
    </source>
</evidence>
<keyword evidence="8" id="KW-1185">Reference proteome</keyword>
<feature type="compositionally biased region" description="Polar residues" evidence="5">
    <location>
        <begin position="399"/>
        <end position="412"/>
    </location>
</feature>
<evidence type="ECO:0000256" key="3">
    <source>
        <dbReference type="ARBA" id="ARBA00023125"/>
    </source>
</evidence>
<feature type="region of interest" description="Disordered" evidence="5">
    <location>
        <begin position="1"/>
        <end position="45"/>
    </location>
</feature>
<feature type="compositionally biased region" description="Polar residues" evidence="5">
    <location>
        <begin position="487"/>
        <end position="500"/>
    </location>
</feature>
<dbReference type="PANTHER" id="PTHR46910:SF3">
    <property type="entry name" value="HALOTOLERANCE PROTEIN 9-RELATED"/>
    <property type="match status" value="1"/>
</dbReference>
<dbReference type="InterPro" id="IPR007219">
    <property type="entry name" value="XnlR_reg_dom"/>
</dbReference>